<name>A0A4Z0BKG9_9BURK</name>
<dbReference type="EMBL" id="SMLL01000005">
    <property type="protein sequence ID" value="TFY98767.1"/>
    <property type="molecule type" value="Genomic_DNA"/>
</dbReference>
<dbReference type="CDD" id="cd07313">
    <property type="entry name" value="terB_like_2"/>
    <property type="match status" value="1"/>
</dbReference>
<evidence type="ECO:0000313" key="3">
    <source>
        <dbReference type="Proteomes" id="UP000297564"/>
    </source>
</evidence>
<dbReference type="Gene3D" id="1.10.3680.10">
    <property type="entry name" value="TerB-like"/>
    <property type="match status" value="1"/>
</dbReference>
<protein>
    <submittedName>
        <fullName evidence="2">TerB family tellurite resistance protein</fullName>
    </submittedName>
</protein>
<evidence type="ECO:0000313" key="2">
    <source>
        <dbReference type="EMBL" id="TFY98767.1"/>
    </source>
</evidence>
<proteinExistence type="predicted"/>
<gene>
    <name evidence="2" type="ORF">EZ242_14725</name>
</gene>
<dbReference type="Proteomes" id="UP000297564">
    <property type="component" value="Unassembled WGS sequence"/>
</dbReference>
<comment type="caution">
    <text evidence="2">The sequence shown here is derived from an EMBL/GenBank/DDBJ whole genome shotgun (WGS) entry which is preliminary data.</text>
</comment>
<feature type="domain" description="Co-chaperone DjlA N-terminal" evidence="1">
    <location>
        <begin position="27"/>
        <end position="143"/>
    </location>
</feature>
<dbReference type="OrthoDB" id="5294347at2"/>
<dbReference type="SUPFAM" id="SSF158682">
    <property type="entry name" value="TerB-like"/>
    <property type="match status" value="1"/>
</dbReference>
<dbReference type="InterPro" id="IPR029024">
    <property type="entry name" value="TerB-like"/>
</dbReference>
<evidence type="ECO:0000259" key="1">
    <source>
        <dbReference type="Pfam" id="PF05099"/>
    </source>
</evidence>
<dbReference type="RefSeq" id="WP_135285918.1">
    <property type="nucleotide sequence ID" value="NZ_SMLL01000005.1"/>
</dbReference>
<organism evidence="2 3">
    <name type="scientific">Ramlibacter rhizophilus</name>
    <dbReference type="NCBI Taxonomy" id="1781167"/>
    <lineage>
        <taxon>Bacteria</taxon>
        <taxon>Pseudomonadati</taxon>
        <taxon>Pseudomonadota</taxon>
        <taxon>Betaproteobacteria</taxon>
        <taxon>Burkholderiales</taxon>
        <taxon>Comamonadaceae</taxon>
        <taxon>Ramlibacter</taxon>
    </lineage>
</organism>
<reference evidence="2 3" key="1">
    <citation type="submission" date="2019-03" db="EMBL/GenBank/DDBJ databases">
        <title>Ramlibacter rhizophilus CCTCC AB2015357, whole genome shotgun sequence.</title>
        <authorList>
            <person name="Zhang X."/>
            <person name="Feng G."/>
            <person name="Zhu H."/>
        </authorList>
    </citation>
    <scope>NUCLEOTIDE SEQUENCE [LARGE SCALE GENOMIC DNA]</scope>
    <source>
        <strain evidence="2 3">CCTCC AB2015357</strain>
    </source>
</reference>
<sequence length="154" mass="17392">MLRTLKDLFDSIAAPQKDPGDREHSLQLATAVLLVEVMRADEGFGESEREAVLHALRQTFPLAEDEGERLVELAHEHARSSSDFHQFTSVLNERLETEEKIRIVEYMWRVAYADGHLGAHENHIMARIASLLHVTHGEYIAAKMKAKGEPLSPL</sequence>
<dbReference type="AlphaFoldDB" id="A0A4Z0BKG9"/>
<accession>A0A4Z0BKG9</accession>
<dbReference type="Pfam" id="PF05099">
    <property type="entry name" value="TerB"/>
    <property type="match status" value="1"/>
</dbReference>
<dbReference type="InterPro" id="IPR007791">
    <property type="entry name" value="DjlA_N"/>
</dbReference>
<keyword evidence="3" id="KW-1185">Reference proteome</keyword>